<dbReference type="InterPro" id="IPR036866">
    <property type="entry name" value="RibonucZ/Hydroxyglut_hydro"/>
</dbReference>
<dbReference type="EMBL" id="JAGSXH010000001">
    <property type="protein sequence ID" value="MBS2961528.1"/>
    <property type="molecule type" value="Genomic_DNA"/>
</dbReference>
<organism evidence="2 3">
    <name type="scientific">Actinocrinis puniceicyclus</name>
    <dbReference type="NCBI Taxonomy" id="977794"/>
    <lineage>
        <taxon>Bacteria</taxon>
        <taxon>Bacillati</taxon>
        <taxon>Actinomycetota</taxon>
        <taxon>Actinomycetes</taxon>
        <taxon>Catenulisporales</taxon>
        <taxon>Actinospicaceae</taxon>
        <taxon>Actinocrinis</taxon>
    </lineage>
</organism>
<keyword evidence="3" id="KW-1185">Reference proteome</keyword>
<proteinExistence type="predicted"/>
<accession>A0A8J7WG43</accession>
<evidence type="ECO:0000313" key="2">
    <source>
        <dbReference type="EMBL" id="MBS2961528.1"/>
    </source>
</evidence>
<name>A0A8J7WG43_9ACTN</name>
<protein>
    <submittedName>
        <fullName evidence="2">Uncharacterized protein</fullName>
    </submittedName>
</protein>
<dbReference type="SUPFAM" id="SSF56281">
    <property type="entry name" value="Metallo-hydrolase/oxidoreductase"/>
    <property type="match status" value="1"/>
</dbReference>
<dbReference type="Gene3D" id="3.60.15.10">
    <property type="entry name" value="Ribonuclease Z/Hydroxyacylglutathione hydrolase-like"/>
    <property type="match status" value="1"/>
</dbReference>
<gene>
    <name evidence="2" type="ORF">KGA66_00620</name>
</gene>
<dbReference type="RefSeq" id="WP_211463285.1">
    <property type="nucleotide sequence ID" value="NZ_JAGSXH010000001.1"/>
</dbReference>
<feature type="region of interest" description="Disordered" evidence="1">
    <location>
        <begin position="1"/>
        <end position="21"/>
    </location>
</feature>
<dbReference type="Proteomes" id="UP000677913">
    <property type="component" value="Unassembled WGS sequence"/>
</dbReference>
<sequence length="141" mass="15038">MNRSHRAQSPSRPVAKQWGPEIPDDVRQALDRLRAFAPDVIVAGHGPVTDASAIDTTQQYLLRLENLARDAYAAGLTPLEAARRADLGTFRALLNTERLVGNLHRAYAEIRGGAPGSPVDLAAAIADMAAYGGGRLPECLA</sequence>
<dbReference type="AlphaFoldDB" id="A0A8J7WG43"/>
<comment type="caution">
    <text evidence="2">The sequence shown here is derived from an EMBL/GenBank/DDBJ whole genome shotgun (WGS) entry which is preliminary data.</text>
</comment>
<reference evidence="2" key="1">
    <citation type="submission" date="2021-04" db="EMBL/GenBank/DDBJ databases">
        <title>Genome based classification of Actinospica acidithermotolerans sp. nov., an actinobacterium isolated from an Indonesian hot spring.</title>
        <authorList>
            <person name="Kusuma A.B."/>
            <person name="Putra K.E."/>
            <person name="Nafisah S."/>
            <person name="Loh J."/>
            <person name="Nouioui I."/>
            <person name="Goodfellow M."/>
        </authorList>
    </citation>
    <scope>NUCLEOTIDE SEQUENCE</scope>
    <source>
        <strain evidence="2">DSM 45618</strain>
    </source>
</reference>
<evidence type="ECO:0000256" key="1">
    <source>
        <dbReference type="SAM" id="MobiDB-lite"/>
    </source>
</evidence>
<evidence type="ECO:0000313" key="3">
    <source>
        <dbReference type="Proteomes" id="UP000677913"/>
    </source>
</evidence>